<accession>A0ABV5T2R1</accession>
<keyword evidence="3" id="KW-1185">Reference proteome</keyword>
<dbReference type="EMBL" id="JBHMBE010000002">
    <property type="protein sequence ID" value="MFB9645564.1"/>
    <property type="molecule type" value="Genomic_DNA"/>
</dbReference>
<dbReference type="PANTHER" id="PTHR43162">
    <property type="match status" value="1"/>
</dbReference>
<dbReference type="InterPro" id="IPR008030">
    <property type="entry name" value="NmrA-like"/>
</dbReference>
<dbReference type="PANTHER" id="PTHR43162:SF1">
    <property type="entry name" value="PRESTALK A DIFFERENTIATION PROTEIN A"/>
    <property type="match status" value="1"/>
</dbReference>
<dbReference type="InterPro" id="IPR051604">
    <property type="entry name" value="Ergot_Alk_Oxidoreductase"/>
</dbReference>
<dbReference type="InterPro" id="IPR036291">
    <property type="entry name" value="NAD(P)-bd_dom_sf"/>
</dbReference>
<proteinExistence type="predicted"/>
<dbReference type="SUPFAM" id="SSF51735">
    <property type="entry name" value="NAD(P)-binding Rossmann-fold domains"/>
    <property type="match status" value="1"/>
</dbReference>
<sequence length="305" mass="32926">MASRWRFHEAEVTMPEVATTPHHVLVCGVGGITGDAVSTALADEGFAVRALVHRTERTDAALATGASHVVVADYDDAPSLAHALDGMDAVFFVAPSYLEAEPRWVEATLEAARLAGVGRFVYQSVLHAYTPTMPHHERKARAEVAVRASGLDWTVLQPAMYAQTVLRIRARSGDGRIDAPYDPEARFAVVDVCDVGAAVAAVLGDARHVYGGYELVGTEAHTLRELVAIMNRGFGEERNIFEVAPHSLPLPSTWSERQREEYALMCEEYGRHGLLGSRAALTALLGRSPADFAEVVERAAGGALR</sequence>
<comment type="caution">
    <text evidence="2">The sequence shown here is derived from an EMBL/GenBank/DDBJ whole genome shotgun (WGS) entry which is preliminary data.</text>
</comment>
<dbReference type="Pfam" id="PF05368">
    <property type="entry name" value="NmrA"/>
    <property type="match status" value="1"/>
</dbReference>
<evidence type="ECO:0000313" key="2">
    <source>
        <dbReference type="EMBL" id="MFB9645564.1"/>
    </source>
</evidence>
<organism evidence="2 3">
    <name type="scientific">Microbacterium terregens</name>
    <dbReference type="NCBI Taxonomy" id="69363"/>
    <lineage>
        <taxon>Bacteria</taxon>
        <taxon>Bacillati</taxon>
        <taxon>Actinomycetota</taxon>
        <taxon>Actinomycetes</taxon>
        <taxon>Micrococcales</taxon>
        <taxon>Microbacteriaceae</taxon>
        <taxon>Microbacterium</taxon>
    </lineage>
</organism>
<dbReference type="Gene3D" id="3.40.50.720">
    <property type="entry name" value="NAD(P)-binding Rossmann-like Domain"/>
    <property type="match status" value="1"/>
</dbReference>
<protein>
    <submittedName>
        <fullName evidence="2">NmrA family NAD(P)-binding protein</fullName>
    </submittedName>
</protein>
<gene>
    <name evidence="2" type="ORF">ACFFPJ_07120</name>
</gene>
<evidence type="ECO:0000313" key="3">
    <source>
        <dbReference type="Proteomes" id="UP001589611"/>
    </source>
</evidence>
<evidence type="ECO:0000259" key="1">
    <source>
        <dbReference type="Pfam" id="PF05368"/>
    </source>
</evidence>
<reference evidence="2 3" key="1">
    <citation type="submission" date="2024-09" db="EMBL/GenBank/DDBJ databases">
        <authorList>
            <person name="Sun Q."/>
            <person name="Mori K."/>
        </authorList>
    </citation>
    <scope>NUCLEOTIDE SEQUENCE [LARGE SCALE GENOMIC DNA]</scope>
    <source>
        <strain evidence="2 3">JCM 1342</strain>
    </source>
</reference>
<feature type="domain" description="NmrA-like" evidence="1">
    <location>
        <begin position="23"/>
        <end position="244"/>
    </location>
</feature>
<name>A0ABV5T2R1_9MICO</name>
<dbReference type="RefSeq" id="WP_344714728.1">
    <property type="nucleotide sequence ID" value="NZ_BAAAWH010000001.1"/>
</dbReference>
<dbReference type="Proteomes" id="UP001589611">
    <property type="component" value="Unassembled WGS sequence"/>
</dbReference>